<proteinExistence type="predicted"/>
<protein>
    <submittedName>
        <fullName evidence="1">Uncharacterized protein</fullName>
    </submittedName>
</protein>
<reference evidence="1 2" key="1">
    <citation type="submission" date="2023-07" db="EMBL/GenBank/DDBJ databases">
        <title>Sorghum-associated microbial communities from plants grown in Nebraska, USA.</title>
        <authorList>
            <person name="Schachtman D."/>
        </authorList>
    </citation>
    <scope>NUCLEOTIDE SEQUENCE [LARGE SCALE GENOMIC DNA]</scope>
    <source>
        <strain evidence="1 2">3199</strain>
    </source>
</reference>
<evidence type="ECO:0000313" key="2">
    <source>
        <dbReference type="Proteomes" id="UP001250791"/>
    </source>
</evidence>
<organism evidence="1 2">
    <name type="scientific">Rhizobium miluonense</name>
    <dbReference type="NCBI Taxonomy" id="411945"/>
    <lineage>
        <taxon>Bacteria</taxon>
        <taxon>Pseudomonadati</taxon>
        <taxon>Pseudomonadota</taxon>
        <taxon>Alphaproteobacteria</taxon>
        <taxon>Hyphomicrobiales</taxon>
        <taxon>Rhizobiaceae</taxon>
        <taxon>Rhizobium/Agrobacterium group</taxon>
        <taxon>Rhizobium</taxon>
    </lineage>
</organism>
<comment type="caution">
    <text evidence="1">The sequence shown here is derived from an EMBL/GenBank/DDBJ whole genome shotgun (WGS) entry which is preliminary data.</text>
</comment>
<name>A0ABU1SXW6_9HYPH</name>
<sequence length="115" mass="12765">MTVVPDETADLLKASLFSVRKIVESGVQGKRRTARAYQEARSLIATIDRDGGSARPCIEACLKRFNVQKSADDAVAAGWMLAVIQERVSERDLYGWRRLKEIVDAAVHELLSSEC</sequence>
<evidence type="ECO:0000313" key="1">
    <source>
        <dbReference type="EMBL" id="MDR6903728.1"/>
    </source>
</evidence>
<dbReference type="EMBL" id="JAVDUP010000009">
    <property type="protein sequence ID" value="MDR6903728.1"/>
    <property type="molecule type" value="Genomic_DNA"/>
</dbReference>
<gene>
    <name evidence="1" type="ORF">J2W52_005361</name>
</gene>
<dbReference type="RefSeq" id="WP_310235189.1">
    <property type="nucleotide sequence ID" value="NZ_JAVDUP010000009.1"/>
</dbReference>
<keyword evidence="2" id="KW-1185">Reference proteome</keyword>
<accession>A0ABU1SXW6</accession>
<dbReference type="Proteomes" id="UP001250791">
    <property type="component" value="Unassembled WGS sequence"/>
</dbReference>